<dbReference type="STRING" id="1141106.GCA_000308095_01650"/>
<organism evidence="1 2">
    <name type="scientific">Staphylococcus intermedius NCTC 11048</name>
    <dbReference type="NCBI Taxonomy" id="1141106"/>
    <lineage>
        <taxon>Bacteria</taxon>
        <taxon>Bacillati</taxon>
        <taxon>Bacillota</taxon>
        <taxon>Bacilli</taxon>
        <taxon>Bacillales</taxon>
        <taxon>Staphylococcaceae</taxon>
        <taxon>Staphylococcus</taxon>
        <taxon>Staphylococcus intermedius group</taxon>
    </lineage>
</organism>
<dbReference type="Gene3D" id="1.20.1500.10">
    <property type="entry name" value="YheA/YmcA-like"/>
    <property type="match status" value="1"/>
</dbReference>
<dbReference type="InterPro" id="IPR023378">
    <property type="entry name" value="YheA/YmcA-like_dom_sf"/>
</dbReference>
<dbReference type="OrthoDB" id="2157513at2"/>
<dbReference type="EMBL" id="UHDP01000003">
    <property type="protein sequence ID" value="SUM47135.1"/>
    <property type="molecule type" value="Genomic_DNA"/>
</dbReference>
<dbReference type="InterPro" id="IPR010368">
    <property type="entry name" value="Com_YlbF"/>
</dbReference>
<dbReference type="Pfam" id="PF06133">
    <property type="entry name" value="Com_YlbF"/>
    <property type="match status" value="1"/>
</dbReference>
<protein>
    <submittedName>
        <fullName evidence="1">ComK regulator</fullName>
    </submittedName>
</protein>
<name>A0A380G7S9_STAIN</name>
<dbReference type="Proteomes" id="UP000255549">
    <property type="component" value="Unassembled WGS sequence"/>
</dbReference>
<dbReference type="AlphaFoldDB" id="A0A380G7S9"/>
<gene>
    <name evidence="1" type="ORF">NCTC11048_02206</name>
</gene>
<keyword evidence="2" id="KW-1185">Reference proteome</keyword>
<accession>A0A380G7S9</accession>
<dbReference type="RefSeq" id="WP_026066823.1">
    <property type="nucleotide sequence ID" value="NZ_CAIB01000119.1"/>
</dbReference>
<sequence length="147" mass="16766">MYDEPLMQVLDQTDDLADQIRQSELFDAYQKAKHALVNDKEAQRLYGQFLKSKINYDEVQRFGRFHPDYQEVMLKTRRLKRQYEMHDTVVAFKQSETALQQLLDEVVTMIAKSVSAHVKIDAGTPLFEALTTGGGCATGASCQCRIS</sequence>
<reference evidence="1 2" key="1">
    <citation type="submission" date="2018-06" db="EMBL/GenBank/DDBJ databases">
        <authorList>
            <consortium name="Pathogen Informatics"/>
            <person name="Doyle S."/>
        </authorList>
    </citation>
    <scope>NUCLEOTIDE SEQUENCE [LARGE SCALE GENOMIC DNA]</scope>
    <source>
        <strain evidence="2">NCTC 11048</strain>
    </source>
</reference>
<evidence type="ECO:0000313" key="2">
    <source>
        <dbReference type="Proteomes" id="UP000255549"/>
    </source>
</evidence>
<proteinExistence type="predicted"/>
<dbReference type="SUPFAM" id="SSF158622">
    <property type="entry name" value="YheA/YmcA-like"/>
    <property type="match status" value="1"/>
</dbReference>
<dbReference type="InterPro" id="IPR052767">
    <property type="entry name" value="Bact_com_dev_regulator"/>
</dbReference>
<dbReference type="PANTHER" id="PTHR38448:SF2">
    <property type="entry name" value="REGULATORY PROTEIN YLBF"/>
    <property type="match status" value="1"/>
</dbReference>
<evidence type="ECO:0000313" key="1">
    <source>
        <dbReference type="EMBL" id="SUM47135.1"/>
    </source>
</evidence>
<dbReference type="PANTHER" id="PTHR38448">
    <property type="entry name" value="REGULATORY PROTEIN YLBF-RELATED"/>
    <property type="match status" value="1"/>
</dbReference>